<keyword evidence="33" id="KW-1185">Reference proteome</keyword>
<reference evidence="32" key="2">
    <citation type="journal article" date="2020" name="Microorganisms">
        <title>Osmotic Adaptation and Compatible Solute Biosynthesis of Phototrophic Bacteria as Revealed from Genome Analyses.</title>
        <authorList>
            <person name="Imhoff J.F."/>
            <person name="Rahn T."/>
            <person name="Kunzel S."/>
            <person name="Keller A."/>
            <person name="Neulinger S.C."/>
        </authorList>
    </citation>
    <scope>NUCLEOTIDE SEQUENCE</scope>
    <source>
        <strain evidence="32">DSM 4395</strain>
    </source>
</reference>
<evidence type="ECO:0000256" key="4">
    <source>
        <dbReference type="ARBA" id="ARBA00007090"/>
    </source>
</evidence>
<evidence type="ECO:0000256" key="3">
    <source>
        <dbReference type="ARBA" id="ARBA00004752"/>
    </source>
</evidence>
<keyword evidence="16" id="KW-0133">Cell shape</keyword>
<keyword evidence="8" id="KW-1003">Cell membrane</keyword>
<evidence type="ECO:0000256" key="7">
    <source>
        <dbReference type="ARBA" id="ARBA00018638"/>
    </source>
</evidence>
<dbReference type="GO" id="GO:0008360">
    <property type="term" value="P:regulation of cell shape"/>
    <property type="evidence" value="ECO:0007669"/>
    <property type="project" value="UniProtKB-KW"/>
</dbReference>
<evidence type="ECO:0000256" key="16">
    <source>
        <dbReference type="ARBA" id="ARBA00022960"/>
    </source>
</evidence>
<dbReference type="SUPFAM" id="SSF53955">
    <property type="entry name" value="Lysozyme-like"/>
    <property type="match status" value="1"/>
</dbReference>
<evidence type="ECO:0000256" key="9">
    <source>
        <dbReference type="ARBA" id="ARBA00022519"/>
    </source>
</evidence>
<evidence type="ECO:0000256" key="8">
    <source>
        <dbReference type="ARBA" id="ARBA00022475"/>
    </source>
</evidence>
<dbReference type="SUPFAM" id="SSF56601">
    <property type="entry name" value="beta-lactamase/transpeptidase-like"/>
    <property type="match status" value="1"/>
</dbReference>
<dbReference type="Pfam" id="PF00905">
    <property type="entry name" value="Transpeptidase"/>
    <property type="match status" value="1"/>
</dbReference>
<evidence type="ECO:0000256" key="21">
    <source>
        <dbReference type="ARBA" id="ARBA00023251"/>
    </source>
</evidence>
<comment type="catalytic activity">
    <reaction evidence="24">
        <text>Preferential cleavage: (Ac)2-L-Lys-D-Ala-|-D-Ala. Also transpeptidation of peptidyl-alanyl moieties that are N-acyl substituents of D-alanine.</text>
        <dbReference type="EC" id="3.4.16.4"/>
    </reaction>
</comment>
<dbReference type="GO" id="GO:0008658">
    <property type="term" value="F:penicillin binding"/>
    <property type="evidence" value="ECO:0007669"/>
    <property type="project" value="InterPro"/>
</dbReference>
<dbReference type="GO" id="GO:0005886">
    <property type="term" value="C:plasma membrane"/>
    <property type="evidence" value="ECO:0007669"/>
    <property type="project" value="UniProtKB-SubCell"/>
</dbReference>
<gene>
    <name evidence="32" type="ORF">CCR82_14585</name>
</gene>
<evidence type="ECO:0000313" key="33">
    <source>
        <dbReference type="Proteomes" id="UP001296967"/>
    </source>
</evidence>
<dbReference type="InterPro" id="IPR001264">
    <property type="entry name" value="Glyco_trans_51"/>
</dbReference>
<keyword evidence="19" id="KW-1133">Transmembrane helix</keyword>
<keyword evidence="10" id="KW-0121">Carboxypeptidase</keyword>
<sequence length="800" mass="88238">MVKAGLAIPFDLAVLGAVAAAVVVQALEPEVPPIEALTEIEFEEPLRIFAANGALMAEFGVQRRRAVAIDEIPPLLIEAFISAEDSRFFTHDGIDAIGLTRAALSVAKSGEATQGGSTITMQVARNFFLTREKTIKRKLIEIMLAWKLEARLSKDEILSLYLNKIFFGHRAYGVAAAAEFYYQKSLAQLTVAEMAMLAGLPKAPSANNPLSNPERARERRDYILERMHRFGYIDDTDFLLASTAPLSAQRYLPAIELRAGYLAEMARQAVVERYGQEDAYRLGLRVYTTVDAGLQRASDAALRKGLRAYNRRHGYHGPEARVEHVGAKTDEALDALLAERPRVPGLPVGIVLSASAARAEVYLGQGETHDLELAQVKWARRFRSENARGRTPRRVTDAVAVGDVIRLRQTEDGAWRLAQVPKVGGALVALAPEDGAIRALSGGYAFEWSKFNRAVDAKRQPGSTFKPFVYAAALDKGYTPASLVRDERFELPSAGGVWRPKNADGKFMGPIRIRVALTKSRNLAVVNLVDRMSVDDAREYIQHFGFAPETIPRDLSMALGSGSVTPLELARGFSVFANGGYRVQPYLIERIEDAQGQRLFEAQPLRACMTCWIDADVDSARVLPIGASDDPRAPLAIDPRIAYNIDSMLKDVIRSGTATRARRLKREDIAGKTGTTNESRDSWFAGYQPQLTAVAWVGRDDNSPLGRGEWGGTAALGIWIDFMEEALADLPVATIKRPEGMVPVRISLHSGEATPSRSGSRIEYIRDEYRLMTLGPDPVRYSRQEETPRRTAPRMLDELF</sequence>
<evidence type="ECO:0000256" key="13">
    <source>
        <dbReference type="ARBA" id="ARBA00022679"/>
    </source>
</evidence>
<dbReference type="InterPro" id="IPR050396">
    <property type="entry name" value="Glycosyltr_51/Transpeptidase"/>
</dbReference>
<evidence type="ECO:0000256" key="23">
    <source>
        <dbReference type="ARBA" id="ARBA00023316"/>
    </source>
</evidence>
<feature type="domain" description="Penicillin-binding protein OB-like" evidence="31">
    <location>
        <begin position="315"/>
        <end position="423"/>
    </location>
</feature>
<evidence type="ECO:0000256" key="19">
    <source>
        <dbReference type="ARBA" id="ARBA00022989"/>
    </source>
</evidence>
<dbReference type="Gene3D" id="3.40.710.10">
    <property type="entry name" value="DD-peptidase/beta-lactamase superfamily"/>
    <property type="match status" value="2"/>
</dbReference>
<dbReference type="GO" id="GO:0071555">
    <property type="term" value="P:cell wall organization"/>
    <property type="evidence" value="ECO:0007669"/>
    <property type="project" value="UniProtKB-KW"/>
</dbReference>
<evidence type="ECO:0000256" key="12">
    <source>
        <dbReference type="ARBA" id="ARBA00022676"/>
    </source>
</evidence>
<protein>
    <recommendedName>
        <fullName evidence="7">Penicillin-binding protein 1A</fullName>
        <ecNumber evidence="25">2.4.99.28</ecNumber>
        <ecNumber evidence="6">3.4.16.4</ecNumber>
    </recommendedName>
</protein>
<evidence type="ECO:0000256" key="26">
    <source>
        <dbReference type="ARBA" id="ARBA00049902"/>
    </source>
</evidence>
<comment type="catalytic activity">
    <reaction evidence="26">
        <text>[GlcNAc-(1-&gt;4)-Mur2Ac(oyl-L-Ala-gamma-D-Glu-L-Lys-D-Ala-D-Ala)](n)-di-trans,octa-cis-undecaprenyl diphosphate + beta-D-GlcNAc-(1-&gt;4)-Mur2Ac(oyl-L-Ala-gamma-D-Glu-L-Lys-D-Ala-D-Ala)-di-trans,octa-cis-undecaprenyl diphosphate = [GlcNAc-(1-&gt;4)-Mur2Ac(oyl-L-Ala-gamma-D-Glu-L-Lys-D-Ala-D-Ala)](n+1)-di-trans,octa-cis-undecaprenyl diphosphate + di-trans,octa-cis-undecaprenyl diphosphate + H(+)</text>
        <dbReference type="Rhea" id="RHEA:23708"/>
        <dbReference type="Rhea" id="RHEA-COMP:9602"/>
        <dbReference type="Rhea" id="RHEA-COMP:9603"/>
        <dbReference type="ChEBI" id="CHEBI:15378"/>
        <dbReference type="ChEBI" id="CHEBI:58405"/>
        <dbReference type="ChEBI" id="CHEBI:60033"/>
        <dbReference type="ChEBI" id="CHEBI:78435"/>
        <dbReference type="EC" id="2.4.99.28"/>
    </reaction>
</comment>
<feature type="domain" description="Penicillin-binding protein transpeptidase" evidence="29">
    <location>
        <begin position="425"/>
        <end position="692"/>
    </location>
</feature>
<proteinExistence type="inferred from homology"/>
<reference evidence="32" key="1">
    <citation type="submission" date="2017-05" db="EMBL/GenBank/DDBJ databases">
        <authorList>
            <person name="Imhoff J.F."/>
            <person name="Rahn T."/>
            <person name="Kuenzel S."/>
            <person name="Neulinger S.C."/>
        </authorList>
    </citation>
    <scope>NUCLEOTIDE SEQUENCE</scope>
    <source>
        <strain evidence="32">DSM 4395</strain>
    </source>
</reference>
<keyword evidence="9" id="KW-0997">Cell inner membrane</keyword>
<dbReference type="InterPro" id="IPR001460">
    <property type="entry name" value="PCN-bd_Tpept"/>
</dbReference>
<accession>A0AAJ0UHS5</accession>
<keyword evidence="13" id="KW-0808">Transferase</keyword>
<evidence type="ECO:0000256" key="2">
    <source>
        <dbReference type="ARBA" id="ARBA00004249"/>
    </source>
</evidence>
<evidence type="ECO:0000256" key="10">
    <source>
        <dbReference type="ARBA" id="ARBA00022645"/>
    </source>
</evidence>
<evidence type="ECO:0000256" key="18">
    <source>
        <dbReference type="ARBA" id="ARBA00022984"/>
    </source>
</evidence>
<dbReference type="InterPro" id="IPR023346">
    <property type="entry name" value="Lysozyme-like_dom_sf"/>
</dbReference>
<evidence type="ECO:0000256" key="28">
    <source>
        <dbReference type="SAM" id="MobiDB-lite"/>
    </source>
</evidence>
<evidence type="ECO:0000256" key="15">
    <source>
        <dbReference type="ARBA" id="ARBA00022801"/>
    </source>
</evidence>
<dbReference type="Gene3D" id="1.10.3810.10">
    <property type="entry name" value="Biosynthetic peptidoglycan transglycosylase-like"/>
    <property type="match status" value="1"/>
</dbReference>
<comment type="similarity">
    <text evidence="5">In the N-terminal section; belongs to the glycosyltransferase 51 family.</text>
</comment>
<evidence type="ECO:0000256" key="24">
    <source>
        <dbReference type="ARBA" id="ARBA00034000"/>
    </source>
</evidence>
<evidence type="ECO:0000256" key="5">
    <source>
        <dbReference type="ARBA" id="ARBA00007739"/>
    </source>
</evidence>
<dbReference type="AlphaFoldDB" id="A0AAJ0UHS5"/>
<evidence type="ECO:0000259" key="31">
    <source>
        <dbReference type="Pfam" id="PF17092"/>
    </source>
</evidence>
<dbReference type="PANTHER" id="PTHR32282">
    <property type="entry name" value="BINDING PROTEIN TRANSPEPTIDASE, PUTATIVE-RELATED"/>
    <property type="match status" value="1"/>
</dbReference>
<keyword evidence="21" id="KW-0046">Antibiotic resistance</keyword>
<evidence type="ECO:0000256" key="22">
    <source>
        <dbReference type="ARBA" id="ARBA00023268"/>
    </source>
</evidence>
<keyword evidence="20" id="KW-0472">Membrane</keyword>
<keyword evidence="15" id="KW-0378">Hydrolase</keyword>
<dbReference type="EC" id="3.4.16.4" evidence="6"/>
<evidence type="ECO:0000256" key="20">
    <source>
        <dbReference type="ARBA" id="ARBA00023136"/>
    </source>
</evidence>
<dbReference type="EC" id="2.4.99.28" evidence="25"/>
<evidence type="ECO:0000256" key="11">
    <source>
        <dbReference type="ARBA" id="ARBA00022670"/>
    </source>
</evidence>
<evidence type="ECO:0000259" key="30">
    <source>
        <dbReference type="Pfam" id="PF00912"/>
    </source>
</evidence>
<dbReference type="GO" id="GO:0009002">
    <property type="term" value="F:serine-type D-Ala-D-Ala carboxypeptidase activity"/>
    <property type="evidence" value="ECO:0007669"/>
    <property type="project" value="UniProtKB-EC"/>
</dbReference>
<evidence type="ECO:0000256" key="14">
    <source>
        <dbReference type="ARBA" id="ARBA00022692"/>
    </source>
</evidence>
<dbReference type="GO" id="GO:0046677">
    <property type="term" value="P:response to antibiotic"/>
    <property type="evidence" value="ECO:0007669"/>
    <property type="project" value="UniProtKB-KW"/>
</dbReference>
<comment type="pathway">
    <text evidence="27">Glycan biosynthesis.</text>
</comment>
<dbReference type="GO" id="GO:0008955">
    <property type="term" value="F:peptidoglycan glycosyltransferase activity"/>
    <property type="evidence" value="ECO:0007669"/>
    <property type="project" value="UniProtKB-EC"/>
</dbReference>
<evidence type="ECO:0000313" key="32">
    <source>
        <dbReference type="EMBL" id="MBK5931714.1"/>
    </source>
</evidence>
<feature type="region of interest" description="Disordered" evidence="28">
    <location>
        <begin position="781"/>
        <end position="800"/>
    </location>
</feature>
<dbReference type="GO" id="GO:0006508">
    <property type="term" value="P:proteolysis"/>
    <property type="evidence" value="ECO:0007669"/>
    <property type="project" value="UniProtKB-KW"/>
</dbReference>
<keyword evidence="17" id="KW-0735">Signal-anchor</keyword>
<dbReference type="GO" id="GO:0030288">
    <property type="term" value="C:outer membrane-bounded periplasmic space"/>
    <property type="evidence" value="ECO:0007669"/>
    <property type="project" value="TreeGrafter"/>
</dbReference>
<dbReference type="InterPro" id="IPR031376">
    <property type="entry name" value="PCB_OB"/>
</dbReference>
<dbReference type="NCBIfam" id="TIGR02074">
    <property type="entry name" value="PBP_1a_fam"/>
    <property type="match status" value="1"/>
</dbReference>
<organism evidence="32 33">
    <name type="scientific">Halochromatium salexigens</name>
    <name type="common">Chromatium salexigens</name>
    <dbReference type="NCBI Taxonomy" id="49447"/>
    <lineage>
        <taxon>Bacteria</taxon>
        <taxon>Pseudomonadati</taxon>
        <taxon>Pseudomonadota</taxon>
        <taxon>Gammaproteobacteria</taxon>
        <taxon>Chromatiales</taxon>
        <taxon>Chromatiaceae</taxon>
        <taxon>Halochromatium</taxon>
    </lineage>
</organism>
<comment type="similarity">
    <text evidence="4">In the C-terminal section; belongs to the transpeptidase family.</text>
</comment>
<comment type="function">
    <text evidence="1">Cell wall formation. Synthesis of cross-linked peptidoglycan from the lipid intermediates. The enzyme has a penicillin-insensitive transglycosylase N-terminal domain (formation of linear glycan strands) and a penicillin-sensitive transpeptidase C-terminal domain (cross-linking of the peptide subunits).</text>
</comment>
<dbReference type="Pfam" id="PF00912">
    <property type="entry name" value="Transgly"/>
    <property type="match status" value="1"/>
</dbReference>
<dbReference type="InterPro" id="IPR036950">
    <property type="entry name" value="PBP_transglycosylase"/>
</dbReference>
<evidence type="ECO:0000256" key="6">
    <source>
        <dbReference type="ARBA" id="ARBA00012448"/>
    </source>
</evidence>
<name>A0AAJ0UHS5_HALSE</name>
<keyword evidence="11" id="KW-0645">Protease</keyword>
<evidence type="ECO:0000256" key="27">
    <source>
        <dbReference type="ARBA" id="ARBA00060592"/>
    </source>
</evidence>
<evidence type="ECO:0000256" key="25">
    <source>
        <dbReference type="ARBA" id="ARBA00044770"/>
    </source>
</evidence>
<dbReference type="Proteomes" id="UP001296967">
    <property type="component" value="Unassembled WGS sequence"/>
</dbReference>
<dbReference type="PANTHER" id="PTHR32282:SF27">
    <property type="entry name" value="PENICILLIN-BINDING PROTEIN 1A"/>
    <property type="match status" value="1"/>
</dbReference>
<keyword evidence="23" id="KW-0961">Cell wall biogenesis/degradation</keyword>
<comment type="caution">
    <text evidence="32">The sequence shown here is derived from an EMBL/GenBank/DDBJ whole genome shotgun (WGS) entry which is preliminary data.</text>
</comment>
<evidence type="ECO:0000256" key="17">
    <source>
        <dbReference type="ARBA" id="ARBA00022968"/>
    </source>
</evidence>
<keyword evidence="22" id="KW-0511">Multifunctional enzyme</keyword>
<comment type="subcellular location">
    <subcellularLocation>
        <location evidence="2">Cell inner membrane</location>
        <topology evidence="2">Single-pass type II membrane protein</topology>
    </subcellularLocation>
</comment>
<dbReference type="Pfam" id="PF17092">
    <property type="entry name" value="PCB_OB"/>
    <property type="match status" value="1"/>
</dbReference>
<keyword evidence="18" id="KW-0573">Peptidoglycan synthesis</keyword>
<evidence type="ECO:0000256" key="1">
    <source>
        <dbReference type="ARBA" id="ARBA00002624"/>
    </source>
</evidence>
<dbReference type="GO" id="GO:0009252">
    <property type="term" value="P:peptidoglycan biosynthetic process"/>
    <property type="evidence" value="ECO:0007669"/>
    <property type="project" value="UniProtKB-KW"/>
</dbReference>
<dbReference type="FunFam" id="1.10.3810.10:FF:000003">
    <property type="entry name" value="Penicillin-binding protein 1a"/>
    <property type="match status" value="1"/>
</dbReference>
<dbReference type="EMBL" id="NHSF01000068">
    <property type="protein sequence ID" value="MBK5931714.1"/>
    <property type="molecule type" value="Genomic_DNA"/>
</dbReference>
<comment type="pathway">
    <text evidence="3">Cell wall biogenesis; peptidoglycan biosynthesis.</text>
</comment>
<keyword evidence="12" id="KW-0328">Glycosyltransferase</keyword>
<evidence type="ECO:0000259" key="29">
    <source>
        <dbReference type="Pfam" id="PF00905"/>
    </source>
</evidence>
<feature type="domain" description="Glycosyl transferase family 51" evidence="30">
    <location>
        <begin position="53"/>
        <end position="228"/>
    </location>
</feature>
<keyword evidence="14" id="KW-0812">Transmembrane</keyword>
<dbReference type="InterPro" id="IPR012338">
    <property type="entry name" value="Beta-lactam/transpept-like"/>
</dbReference>